<dbReference type="Pfam" id="PF13007">
    <property type="entry name" value="LZ_Tnp_IS66"/>
    <property type="match status" value="1"/>
</dbReference>
<accession>F3GQ43</accession>
<proteinExistence type="predicted"/>
<dbReference type="InterPro" id="IPR024463">
    <property type="entry name" value="Transposase_TnpC_homeodom"/>
</dbReference>
<reference evidence="2 3" key="1">
    <citation type="journal article" date="2011" name="PLoS Pathog.">
        <title>Dynamic evolution of pathogenicity revealed by sequencing and comparative genomics of 19 Pseudomonas syringae isolates.</title>
        <authorList>
            <person name="Baltrus D.A."/>
            <person name="Nishimura M.T."/>
            <person name="Romanchuk A."/>
            <person name="Chang J.H."/>
            <person name="Mukhtar M.S."/>
            <person name="Cherkis K."/>
            <person name="Roach J."/>
            <person name="Grant S.R."/>
            <person name="Jones C.D."/>
            <person name="Dangl J.L."/>
        </authorList>
    </citation>
    <scope>NUCLEOTIDE SEQUENCE [LARGE SCALE GENOMIC DNA]</scope>
    <source>
        <strain evidence="2 3">1704B</strain>
    </source>
</reference>
<dbReference type="EMBL" id="AEAI01003955">
    <property type="protein sequence ID" value="EGH49196.1"/>
    <property type="molecule type" value="Genomic_DNA"/>
</dbReference>
<dbReference type="AlphaFoldDB" id="F3GQ43"/>
<feature type="non-terminal residue" evidence="2">
    <location>
        <position position="1"/>
    </location>
</feature>
<organism evidence="2 3">
    <name type="scientific">Pseudomonas syringae pv. pisi str. 1704B</name>
    <dbReference type="NCBI Taxonomy" id="629263"/>
    <lineage>
        <taxon>Bacteria</taxon>
        <taxon>Pseudomonadati</taxon>
        <taxon>Pseudomonadota</taxon>
        <taxon>Gammaproteobacteria</taxon>
        <taxon>Pseudomonadales</taxon>
        <taxon>Pseudomonadaceae</taxon>
        <taxon>Pseudomonas</taxon>
        <taxon>Pseudomonas syringae</taxon>
    </lineage>
</organism>
<feature type="domain" description="Transposase TnpC homeodomain" evidence="1">
    <location>
        <begin position="25"/>
        <end position="51"/>
    </location>
</feature>
<evidence type="ECO:0000313" key="2">
    <source>
        <dbReference type="EMBL" id="EGH49196.1"/>
    </source>
</evidence>
<sequence>AAQLIQRVETMDKQITHHKSVNEKLAHEIALLKRFKFAKRSEQLSPDQANLLDDLI</sequence>
<feature type="non-terminal residue" evidence="2">
    <location>
        <position position="56"/>
    </location>
</feature>
<evidence type="ECO:0000259" key="1">
    <source>
        <dbReference type="Pfam" id="PF13007"/>
    </source>
</evidence>
<dbReference type="Proteomes" id="UP000004986">
    <property type="component" value="Unassembled WGS sequence"/>
</dbReference>
<comment type="caution">
    <text evidence="2">The sequence shown here is derived from an EMBL/GenBank/DDBJ whole genome shotgun (WGS) entry which is preliminary data.</text>
</comment>
<name>F3GQ43_PSESJ</name>
<gene>
    <name evidence="2" type="ORF">PSYPI_45306</name>
</gene>
<protein>
    <submittedName>
        <fullName evidence="2">Putative transposase</fullName>
    </submittedName>
</protein>
<evidence type="ECO:0000313" key="3">
    <source>
        <dbReference type="Proteomes" id="UP000004986"/>
    </source>
</evidence>
<dbReference type="HOGENOM" id="CLU_3019152_0_0_6"/>
<keyword evidence="3" id="KW-1185">Reference proteome</keyword>